<evidence type="ECO:0000313" key="1">
    <source>
        <dbReference type="EMBL" id="GAG84591.1"/>
    </source>
</evidence>
<reference evidence="1" key="1">
    <citation type="journal article" date="2014" name="Front. Microbiol.">
        <title>High frequency of phylogenetically diverse reductive dehalogenase-homologous genes in deep subseafloor sedimentary metagenomes.</title>
        <authorList>
            <person name="Kawai M."/>
            <person name="Futagami T."/>
            <person name="Toyoda A."/>
            <person name="Takaki Y."/>
            <person name="Nishi S."/>
            <person name="Hori S."/>
            <person name="Arai W."/>
            <person name="Tsubouchi T."/>
            <person name="Morono Y."/>
            <person name="Uchiyama I."/>
            <person name="Ito T."/>
            <person name="Fujiyama A."/>
            <person name="Inagaki F."/>
            <person name="Takami H."/>
        </authorList>
    </citation>
    <scope>NUCLEOTIDE SEQUENCE</scope>
    <source>
        <strain evidence="1">Expedition CK06-06</strain>
    </source>
</reference>
<organism evidence="1">
    <name type="scientific">marine sediment metagenome</name>
    <dbReference type="NCBI Taxonomy" id="412755"/>
    <lineage>
        <taxon>unclassified sequences</taxon>
        <taxon>metagenomes</taxon>
        <taxon>ecological metagenomes</taxon>
    </lineage>
</organism>
<feature type="non-terminal residue" evidence="1">
    <location>
        <position position="53"/>
    </location>
</feature>
<dbReference type="AlphaFoldDB" id="X1CK73"/>
<protein>
    <submittedName>
        <fullName evidence="1">Uncharacterized protein</fullName>
    </submittedName>
</protein>
<gene>
    <name evidence="1" type="ORF">S01H4_34064</name>
</gene>
<name>X1CK73_9ZZZZ</name>
<proteinExistence type="predicted"/>
<sequence>MVSTPFMSERDIKGTSDFWKYITSEMEKECNCKSLSNVGKDVEKALKSYEQGT</sequence>
<dbReference type="EMBL" id="BART01017996">
    <property type="protein sequence ID" value="GAG84591.1"/>
    <property type="molecule type" value="Genomic_DNA"/>
</dbReference>
<accession>X1CK73</accession>
<comment type="caution">
    <text evidence="1">The sequence shown here is derived from an EMBL/GenBank/DDBJ whole genome shotgun (WGS) entry which is preliminary data.</text>
</comment>